<dbReference type="Proteomes" id="UP000632858">
    <property type="component" value="Unassembled WGS sequence"/>
</dbReference>
<gene>
    <name evidence="1" type="ORF">GCM10010960_15650</name>
</gene>
<proteinExistence type="predicted"/>
<sequence>MAKAKKPKKAVARIALTTANASRIIRRLAQDSNAVYFTDHASKRMAQRKVTRPQVMECLMKGAITEGPALDIKGCWKVTVSRAVCGDGIDVVLALDWDAESASYVVVVTVIRD</sequence>
<dbReference type="RefSeq" id="WP_188449653.1">
    <property type="nucleotide sequence ID" value="NZ_BMFO01000003.1"/>
</dbReference>
<organism evidence="1 2">
    <name type="scientific">Arenimonas maotaiensis</name>
    <dbReference type="NCBI Taxonomy" id="1446479"/>
    <lineage>
        <taxon>Bacteria</taxon>
        <taxon>Pseudomonadati</taxon>
        <taxon>Pseudomonadota</taxon>
        <taxon>Gammaproteobacteria</taxon>
        <taxon>Lysobacterales</taxon>
        <taxon>Lysobacteraceae</taxon>
        <taxon>Arenimonas</taxon>
    </lineage>
</organism>
<evidence type="ECO:0000313" key="2">
    <source>
        <dbReference type="Proteomes" id="UP000632858"/>
    </source>
</evidence>
<reference evidence="1" key="1">
    <citation type="journal article" date="2014" name="Int. J. Syst. Evol. Microbiol.">
        <title>Complete genome sequence of Corynebacterium casei LMG S-19264T (=DSM 44701T), isolated from a smear-ripened cheese.</title>
        <authorList>
            <consortium name="US DOE Joint Genome Institute (JGI-PGF)"/>
            <person name="Walter F."/>
            <person name="Albersmeier A."/>
            <person name="Kalinowski J."/>
            <person name="Ruckert C."/>
        </authorList>
    </citation>
    <scope>NUCLEOTIDE SEQUENCE</scope>
    <source>
        <strain evidence="1">CGMCC 1.12726</strain>
    </source>
</reference>
<accession>A0A917CQB8</accession>
<keyword evidence="2" id="KW-1185">Reference proteome</keyword>
<dbReference type="AlphaFoldDB" id="A0A917CQB8"/>
<name>A0A917CQB8_9GAMM</name>
<reference evidence="1" key="2">
    <citation type="submission" date="2020-09" db="EMBL/GenBank/DDBJ databases">
        <authorList>
            <person name="Sun Q."/>
            <person name="Zhou Y."/>
        </authorList>
    </citation>
    <scope>NUCLEOTIDE SEQUENCE</scope>
    <source>
        <strain evidence="1">CGMCC 1.12726</strain>
    </source>
</reference>
<dbReference type="Pfam" id="PF14076">
    <property type="entry name" value="DUF4258"/>
    <property type="match status" value="1"/>
</dbReference>
<dbReference type="EMBL" id="BMFO01000003">
    <property type="protein sequence ID" value="GGF94803.1"/>
    <property type="molecule type" value="Genomic_DNA"/>
</dbReference>
<protein>
    <recommendedName>
        <fullName evidence="3">DUF4258 domain-containing protein</fullName>
    </recommendedName>
</protein>
<dbReference type="InterPro" id="IPR025354">
    <property type="entry name" value="DUF4258"/>
</dbReference>
<evidence type="ECO:0000313" key="1">
    <source>
        <dbReference type="EMBL" id="GGF94803.1"/>
    </source>
</evidence>
<comment type="caution">
    <text evidence="1">The sequence shown here is derived from an EMBL/GenBank/DDBJ whole genome shotgun (WGS) entry which is preliminary data.</text>
</comment>
<evidence type="ECO:0008006" key="3">
    <source>
        <dbReference type="Google" id="ProtNLM"/>
    </source>
</evidence>